<feature type="region of interest" description="Disordered" evidence="2">
    <location>
        <begin position="163"/>
        <end position="208"/>
    </location>
</feature>
<evidence type="ECO:0000259" key="3">
    <source>
        <dbReference type="PROSITE" id="PS50048"/>
    </source>
</evidence>
<dbReference type="InterPro" id="IPR036864">
    <property type="entry name" value="Zn2-C6_fun-type_DNA-bd_sf"/>
</dbReference>
<dbReference type="OrthoDB" id="10261408at2759"/>
<organism evidence="4 5">
    <name type="scientific">Periconia digitata</name>
    <dbReference type="NCBI Taxonomy" id="1303443"/>
    <lineage>
        <taxon>Eukaryota</taxon>
        <taxon>Fungi</taxon>
        <taxon>Dikarya</taxon>
        <taxon>Ascomycota</taxon>
        <taxon>Pezizomycotina</taxon>
        <taxon>Dothideomycetes</taxon>
        <taxon>Pleosporomycetidae</taxon>
        <taxon>Pleosporales</taxon>
        <taxon>Massarineae</taxon>
        <taxon>Periconiaceae</taxon>
        <taxon>Periconia</taxon>
    </lineage>
</organism>
<dbReference type="AlphaFoldDB" id="A0A9W4UR99"/>
<feature type="region of interest" description="Disordered" evidence="2">
    <location>
        <begin position="1"/>
        <end position="29"/>
    </location>
</feature>
<keyword evidence="1" id="KW-0539">Nucleus</keyword>
<dbReference type="CDD" id="cd00067">
    <property type="entry name" value="GAL4"/>
    <property type="match status" value="1"/>
</dbReference>
<reference evidence="4" key="1">
    <citation type="submission" date="2023-01" db="EMBL/GenBank/DDBJ databases">
        <authorList>
            <person name="Van Ghelder C."/>
            <person name="Rancurel C."/>
        </authorList>
    </citation>
    <scope>NUCLEOTIDE SEQUENCE</scope>
    <source>
        <strain evidence="4">CNCM I-4278</strain>
    </source>
</reference>
<dbReference type="GO" id="GO:0008270">
    <property type="term" value="F:zinc ion binding"/>
    <property type="evidence" value="ECO:0007669"/>
    <property type="project" value="InterPro"/>
</dbReference>
<sequence length="706" mass="78238">MMRNYHRPILPGPAPPTPNRGPPPAKRRRTGVACKTCRQKKLSCTGEHPACSRCVQAKVECVYVSANENKLSEPNDFVQHLLALPEPDAVEILRRLRMTRNVSNAISSFNGAAHASIRPSDLTTARAILPPTASALEFELGMLHHSVFPVLVSLDVTSIEKRRSPQAIGQASPSGPSTANEDNTAQLSLTTGPPSPIQGTSSLRNSTISGPLEDRHYCDPRLNKLKIDYWTKIPISDEFAASVLSYHFETYHAIFGCVDVDLFIADLVDHKLDYCSPFLVSAIMSLACQSYSTFDIRSSAFIVPFIQDAEKLWKAERMSDSPKNLAALCYLALACTAHGDEQLRFDSVVEIRAMAKRMALIDVRPSDNVIEKFHQLPVEKIKEMSHAAWAVYGALSFLGLYFPAPPISFPPSLPVPGNAGASTGSLDIVWPPHPLPLYMGRTFSTLSGLWIIVQEINSMFFSSDDKPVAERVPLSFIESKCQKLLAWADTLSKEMLREEHSTSHVFFFHGVYHFAMLALLRPLARMPKDQQLRLGSFSSPDATPSALYSASMNQLKAITVAFCADPTPGIGNVWFNCVVVEVAIDLIKNPVKDAQWHFYFKICFEYWIRVCVRYRTYLAVTHAMLSMALNAGVVDYDYVARVKKDLRTAAPHYAPNGARSSARLTMESALAGVEEASVDNLATRLDELSVFYELTNLEEQGEDDCN</sequence>
<feature type="compositionally biased region" description="Pro residues" evidence="2">
    <location>
        <begin position="10"/>
        <end position="24"/>
    </location>
</feature>
<keyword evidence="5" id="KW-1185">Reference proteome</keyword>
<dbReference type="InterPro" id="IPR001138">
    <property type="entry name" value="Zn2Cys6_DnaBD"/>
</dbReference>
<dbReference type="PANTHER" id="PTHR47256">
    <property type="entry name" value="ZN(II)2CYS6 TRANSCRIPTION FACTOR (EUROFUNG)-RELATED"/>
    <property type="match status" value="1"/>
</dbReference>
<feature type="compositionally biased region" description="Polar residues" evidence="2">
    <location>
        <begin position="167"/>
        <end position="208"/>
    </location>
</feature>
<evidence type="ECO:0000256" key="1">
    <source>
        <dbReference type="ARBA" id="ARBA00023242"/>
    </source>
</evidence>
<dbReference type="CDD" id="cd12148">
    <property type="entry name" value="fungal_TF_MHR"/>
    <property type="match status" value="1"/>
</dbReference>
<dbReference type="PROSITE" id="PS50048">
    <property type="entry name" value="ZN2_CY6_FUNGAL_2"/>
    <property type="match status" value="1"/>
</dbReference>
<dbReference type="SUPFAM" id="SSF57701">
    <property type="entry name" value="Zn2/Cys6 DNA-binding domain"/>
    <property type="match status" value="1"/>
</dbReference>
<gene>
    <name evidence="4" type="ORF">PDIGIT_LOCUS13155</name>
</gene>
<dbReference type="InterPro" id="IPR053187">
    <property type="entry name" value="Notoamide_regulator"/>
</dbReference>
<evidence type="ECO:0000313" key="4">
    <source>
        <dbReference type="EMBL" id="CAI6339989.1"/>
    </source>
</evidence>
<evidence type="ECO:0000313" key="5">
    <source>
        <dbReference type="Proteomes" id="UP001152607"/>
    </source>
</evidence>
<proteinExistence type="predicted"/>
<accession>A0A9W4UR99</accession>
<dbReference type="PROSITE" id="PS00463">
    <property type="entry name" value="ZN2_CY6_FUNGAL_1"/>
    <property type="match status" value="1"/>
</dbReference>
<feature type="domain" description="Zn(2)-C6 fungal-type" evidence="3">
    <location>
        <begin position="33"/>
        <end position="63"/>
    </location>
</feature>
<comment type="caution">
    <text evidence="4">The sequence shown here is derived from an EMBL/GenBank/DDBJ whole genome shotgun (WGS) entry which is preliminary data.</text>
</comment>
<dbReference type="SMART" id="SM00066">
    <property type="entry name" value="GAL4"/>
    <property type="match status" value="1"/>
</dbReference>
<dbReference type="GO" id="GO:0000981">
    <property type="term" value="F:DNA-binding transcription factor activity, RNA polymerase II-specific"/>
    <property type="evidence" value="ECO:0007669"/>
    <property type="project" value="InterPro"/>
</dbReference>
<evidence type="ECO:0000256" key="2">
    <source>
        <dbReference type="SAM" id="MobiDB-lite"/>
    </source>
</evidence>
<dbReference type="Proteomes" id="UP001152607">
    <property type="component" value="Unassembled WGS sequence"/>
</dbReference>
<dbReference type="Gene3D" id="4.10.240.10">
    <property type="entry name" value="Zn(2)-C6 fungal-type DNA-binding domain"/>
    <property type="match status" value="1"/>
</dbReference>
<dbReference type="PANTHER" id="PTHR47256:SF1">
    <property type="entry name" value="ZN(II)2CYS6 TRANSCRIPTION FACTOR (EUROFUNG)"/>
    <property type="match status" value="1"/>
</dbReference>
<dbReference type="EMBL" id="CAOQHR010000010">
    <property type="protein sequence ID" value="CAI6339989.1"/>
    <property type="molecule type" value="Genomic_DNA"/>
</dbReference>
<name>A0A9W4UR99_9PLEO</name>
<dbReference type="Pfam" id="PF00172">
    <property type="entry name" value="Zn_clus"/>
    <property type="match status" value="1"/>
</dbReference>
<protein>
    <recommendedName>
        <fullName evidence="3">Zn(2)-C6 fungal-type domain-containing protein</fullName>
    </recommendedName>
</protein>